<feature type="domain" description="SIS" evidence="2">
    <location>
        <begin position="157"/>
        <end position="301"/>
    </location>
</feature>
<dbReference type="InterPro" id="IPR035466">
    <property type="entry name" value="GlmS/AgaS_SIS"/>
</dbReference>
<reference evidence="3 4" key="1">
    <citation type="journal article" date="2010" name="Stand. Genomic Sci.">
        <title>Complete genome sequence of Thermaerobacter marianensis type strain (7p75a).</title>
        <authorList>
            <person name="Han C."/>
            <person name="Gu W."/>
            <person name="Zhang X."/>
            <person name="Lapidus A."/>
            <person name="Nolan M."/>
            <person name="Copeland A."/>
            <person name="Lucas S."/>
            <person name="Del Rio T.G."/>
            <person name="Tice H."/>
            <person name="Cheng J.F."/>
            <person name="Tapia R."/>
            <person name="Goodwin L."/>
            <person name="Pitluck S."/>
            <person name="Pagani I."/>
            <person name="Ivanova N."/>
            <person name="Mavromatis K."/>
            <person name="Mikhailova N."/>
            <person name="Pati A."/>
            <person name="Chen A."/>
            <person name="Palaniappan K."/>
            <person name="Land M."/>
            <person name="Hauser L."/>
            <person name="Chang Y.J."/>
            <person name="Jeffries C.D."/>
            <person name="Schneider S."/>
            <person name="Rohde M."/>
            <person name="Goker M."/>
            <person name="Pukall R."/>
            <person name="Woyke T."/>
            <person name="Bristow J."/>
            <person name="Eisen J.A."/>
            <person name="Markowitz V."/>
            <person name="Hugenholtz P."/>
            <person name="Kyrpides N.C."/>
            <person name="Klenk H.P."/>
            <person name="Detter J.C."/>
        </authorList>
    </citation>
    <scope>NUCLEOTIDE SEQUENCE [LARGE SCALE GENOMIC DNA]</scope>
    <source>
        <strain evidence="4">ATCC 700841 / DSM 12885 / JCM 10246 / 7p75a</strain>
    </source>
</reference>
<keyword evidence="4" id="KW-1185">Reference proteome</keyword>
<keyword evidence="1" id="KW-0677">Repeat</keyword>
<dbReference type="KEGG" id="tmr:Tmar_0726"/>
<dbReference type="PANTHER" id="PTHR10937:SF4">
    <property type="entry name" value="GLUCOSAMINE-6-PHOSPHATE DEAMINASE"/>
    <property type="match status" value="1"/>
</dbReference>
<dbReference type="EMBL" id="CP002344">
    <property type="protein sequence ID" value="ADU50841.1"/>
    <property type="molecule type" value="Genomic_DNA"/>
</dbReference>
<sequence length="315" mass="33430">MFVGCGSSHYLALYGAHLAQQLAKRPGAAVTASEAWLAPDVHLWPWSNPFVVAISRSGATTEVVRAVQVARQRGIPTLALTTNPDAPLVRECDASLVLDHVTERSVVMTQSFANLLLALQYLVALGAGTPAAHSFESRLPAVTQAVADVFPRLAEAAREVVGRGWRRYVFLGTGPLYPVACEARLKVQEMTQGKAHAFVTLEFRHGPLSLVDGETCVTILTTPATAALDRELAGEVAALGAQVVLVGPQVRAGGTTRSSPVTGVPLPEGLEDAHYAGLALPFLQVLALEQTLLLGKNPDTPRHLSHVVTLHDDQG</sequence>
<accession>E6SI63</accession>
<evidence type="ECO:0000313" key="3">
    <source>
        <dbReference type="EMBL" id="ADU50841.1"/>
    </source>
</evidence>
<keyword evidence="3" id="KW-0032">Aminotransferase</keyword>
<dbReference type="eggNOG" id="COG2222">
    <property type="taxonomic scope" value="Bacteria"/>
</dbReference>
<dbReference type="GO" id="GO:0097367">
    <property type="term" value="F:carbohydrate derivative binding"/>
    <property type="evidence" value="ECO:0007669"/>
    <property type="project" value="InterPro"/>
</dbReference>
<evidence type="ECO:0000259" key="2">
    <source>
        <dbReference type="PROSITE" id="PS51464"/>
    </source>
</evidence>
<feature type="domain" description="SIS" evidence="2">
    <location>
        <begin position="1"/>
        <end position="127"/>
    </location>
</feature>
<dbReference type="InterPro" id="IPR035490">
    <property type="entry name" value="GlmS/FrlB_SIS"/>
</dbReference>
<dbReference type="Gene3D" id="3.40.50.10490">
    <property type="entry name" value="Glucose-6-phosphate isomerase like protein, domain 1"/>
    <property type="match status" value="2"/>
</dbReference>
<keyword evidence="3" id="KW-0808">Transferase</keyword>
<evidence type="ECO:0000313" key="4">
    <source>
        <dbReference type="Proteomes" id="UP000008915"/>
    </source>
</evidence>
<dbReference type="CDD" id="cd05008">
    <property type="entry name" value="SIS_GlmS_GlmD_1"/>
    <property type="match status" value="1"/>
</dbReference>
<dbReference type="InterPro" id="IPR001347">
    <property type="entry name" value="SIS_dom"/>
</dbReference>
<dbReference type="SUPFAM" id="SSF53697">
    <property type="entry name" value="SIS domain"/>
    <property type="match status" value="1"/>
</dbReference>
<protein>
    <submittedName>
        <fullName evidence="3">Glutamine--fructose-6-phosphate transaminase (Isomerizing)</fullName>
        <ecNumber evidence="3">2.6.1.16</ecNumber>
    </submittedName>
</protein>
<dbReference type="PANTHER" id="PTHR10937">
    <property type="entry name" value="GLUCOSAMINE--FRUCTOSE-6-PHOSPHATE AMINOTRANSFERASE, ISOMERIZING"/>
    <property type="match status" value="1"/>
</dbReference>
<dbReference type="Proteomes" id="UP000008915">
    <property type="component" value="Chromosome"/>
</dbReference>
<dbReference type="CDD" id="cd05009">
    <property type="entry name" value="SIS_GlmS_GlmD_2"/>
    <property type="match status" value="1"/>
</dbReference>
<organism evidence="3 4">
    <name type="scientific">Thermaerobacter marianensis (strain ATCC 700841 / DSM 12885 / JCM 10246 / 7p75a)</name>
    <dbReference type="NCBI Taxonomy" id="644966"/>
    <lineage>
        <taxon>Bacteria</taxon>
        <taxon>Bacillati</taxon>
        <taxon>Bacillota</taxon>
        <taxon>Clostridia</taxon>
        <taxon>Eubacteriales</taxon>
        <taxon>Clostridiales Family XVII. Incertae Sedis</taxon>
        <taxon>Thermaerobacter</taxon>
    </lineage>
</organism>
<dbReference type="HOGENOM" id="CLU_012520_2_0_9"/>
<dbReference type="AlphaFoldDB" id="E6SI63"/>
<gene>
    <name evidence="3" type="ordered locus">Tmar_0726</name>
</gene>
<proteinExistence type="predicted"/>
<dbReference type="GO" id="GO:0004360">
    <property type="term" value="F:glutamine-fructose-6-phosphate transaminase (isomerizing) activity"/>
    <property type="evidence" value="ECO:0007669"/>
    <property type="project" value="UniProtKB-EC"/>
</dbReference>
<dbReference type="Pfam" id="PF01380">
    <property type="entry name" value="SIS"/>
    <property type="match status" value="2"/>
</dbReference>
<dbReference type="GO" id="GO:1901135">
    <property type="term" value="P:carbohydrate derivative metabolic process"/>
    <property type="evidence" value="ECO:0007669"/>
    <property type="project" value="InterPro"/>
</dbReference>
<dbReference type="EC" id="2.6.1.16" evidence="3"/>
<dbReference type="PROSITE" id="PS51464">
    <property type="entry name" value="SIS"/>
    <property type="match status" value="2"/>
</dbReference>
<dbReference type="InterPro" id="IPR046348">
    <property type="entry name" value="SIS_dom_sf"/>
</dbReference>
<name>E6SI63_THEM7</name>
<reference evidence="4" key="2">
    <citation type="journal article" date="2010" name="Stand. Genomic Sci.">
        <title>Complete genome sequence of Thermaerobacter marianensis type strain (7p75aT).</title>
        <authorList>
            <person name="Han C."/>
            <person name="Gu W."/>
            <person name="Zhang X."/>
            <person name="Lapidus A."/>
            <person name="Nolan M."/>
            <person name="Copeland A."/>
            <person name="Lucas S."/>
            <person name="Glavina Del Rio T."/>
            <person name="Tice H."/>
            <person name="Cheng J."/>
            <person name="Tapia R."/>
            <person name="Goodwin L."/>
            <person name="Pitluck S."/>
            <person name="Pagani I."/>
            <person name="Ivanova N."/>
            <person name="Mavromatis K."/>
            <person name="Mikhailova N."/>
            <person name="Pati A."/>
            <person name="Chen A."/>
            <person name="Palaniappan K."/>
            <person name="Land M."/>
            <person name="Hauser L."/>
            <person name="Chang Y."/>
            <person name="Jeffries C."/>
            <person name="Schneider S."/>
            <person name="Rohde M."/>
            <person name="Goker M."/>
            <person name="Pukall R."/>
            <person name="Woyke T."/>
            <person name="Bristow J."/>
            <person name="Eisen J."/>
            <person name="Markowitz V."/>
            <person name="Hugenholtz P."/>
            <person name="Kyrpides N."/>
            <person name="Klenk H."/>
            <person name="Detter J."/>
        </authorList>
    </citation>
    <scope>NUCLEOTIDE SEQUENCE [LARGE SCALE GENOMIC DNA]</scope>
    <source>
        <strain evidence="4">ATCC 700841 / DSM 12885 / JCM 10246 / 7p75a</strain>
    </source>
</reference>
<evidence type="ECO:0000256" key="1">
    <source>
        <dbReference type="ARBA" id="ARBA00022737"/>
    </source>
</evidence>
<dbReference type="STRING" id="644966.Tmar_0726"/>